<comment type="caution">
    <text evidence="5">The sequence shown here is derived from an EMBL/GenBank/DDBJ whole genome shotgun (WGS) entry which is preliminary data.</text>
</comment>
<dbReference type="PANTHER" id="PTHR47990">
    <property type="entry name" value="2-OXOGLUTARATE (2OG) AND FE(II)-DEPENDENT OXYGENASE SUPERFAMILY PROTEIN-RELATED"/>
    <property type="match status" value="1"/>
</dbReference>
<evidence type="ECO:0000259" key="4">
    <source>
        <dbReference type="PROSITE" id="PS51471"/>
    </source>
</evidence>
<evidence type="ECO:0000256" key="3">
    <source>
        <dbReference type="RuleBase" id="RU003682"/>
    </source>
</evidence>
<dbReference type="InterPro" id="IPR050231">
    <property type="entry name" value="Iron_ascorbate_oxido_reductase"/>
</dbReference>
<accession>A0A7W7VII5</accession>
<dbReference type="InterPro" id="IPR005123">
    <property type="entry name" value="Oxoglu/Fe-dep_dioxygenase_dom"/>
</dbReference>
<gene>
    <name evidence="5" type="ORF">FHR82_007851</name>
</gene>
<comment type="similarity">
    <text evidence="3">Belongs to the iron/ascorbate-dependent oxidoreductase family.</text>
</comment>
<dbReference type="InterPro" id="IPR027443">
    <property type="entry name" value="IPNS-like_sf"/>
</dbReference>
<keyword evidence="2" id="KW-0045">Antibiotic biosynthesis</keyword>
<evidence type="ECO:0000256" key="1">
    <source>
        <dbReference type="ARBA" id="ARBA00004792"/>
    </source>
</evidence>
<proteinExistence type="inferred from homology"/>
<protein>
    <submittedName>
        <fullName evidence="5">Isopenicillin N synthase-like dioxygenase</fullName>
    </submittedName>
</protein>
<dbReference type="GO" id="GO:0017000">
    <property type="term" value="P:antibiotic biosynthetic process"/>
    <property type="evidence" value="ECO:0007669"/>
    <property type="project" value="UniProtKB-KW"/>
</dbReference>
<dbReference type="RefSeq" id="WP_184815594.1">
    <property type="nucleotide sequence ID" value="NZ_JACHJQ010000010.1"/>
</dbReference>
<dbReference type="Gene3D" id="2.60.120.330">
    <property type="entry name" value="B-lactam Antibiotic, Isopenicillin N Synthase, Chain"/>
    <property type="match status" value="1"/>
</dbReference>
<dbReference type="Pfam" id="PF14226">
    <property type="entry name" value="DIOX_N"/>
    <property type="match status" value="1"/>
</dbReference>
<dbReference type="GO" id="GO:0051213">
    <property type="term" value="F:dioxygenase activity"/>
    <property type="evidence" value="ECO:0007669"/>
    <property type="project" value="UniProtKB-KW"/>
</dbReference>
<evidence type="ECO:0000256" key="2">
    <source>
        <dbReference type="ARBA" id="ARBA00023194"/>
    </source>
</evidence>
<keyword evidence="3" id="KW-0560">Oxidoreductase</keyword>
<dbReference type="SUPFAM" id="SSF51197">
    <property type="entry name" value="Clavaminate synthase-like"/>
    <property type="match status" value="1"/>
</dbReference>
<evidence type="ECO:0000313" key="6">
    <source>
        <dbReference type="Proteomes" id="UP000520767"/>
    </source>
</evidence>
<dbReference type="InterPro" id="IPR026992">
    <property type="entry name" value="DIOX_N"/>
</dbReference>
<reference evidence="5 6" key="1">
    <citation type="submission" date="2020-08" db="EMBL/GenBank/DDBJ databases">
        <title>Genomic Encyclopedia of Type Strains, Phase III (KMG-III): the genomes of soil and plant-associated and newly described type strains.</title>
        <authorList>
            <person name="Whitman W."/>
        </authorList>
    </citation>
    <scope>NUCLEOTIDE SEQUENCE [LARGE SCALE GENOMIC DNA]</scope>
    <source>
        <strain evidence="5 6">CECT 8960</strain>
    </source>
</reference>
<dbReference type="InterPro" id="IPR044861">
    <property type="entry name" value="IPNS-like_FE2OG_OXY"/>
</dbReference>
<keyword evidence="5" id="KW-0223">Dioxygenase</keyword>
<dbReference type="Pfam" id="PF03171">
    <property type="entry name" value="2OG-FeII_Oxy"/>
    <property type="match status" value="1"/>
</dbReference>
<dbReference type="EMBL" id="JACHJQ010000010">
    <property type="protein sequence ID" value="MBB4911581.1"/>
    <property type="molecule type" value="Genomic_DNA"/>
</dbReference>
<keyword evidence="3" id="KW-0479">Metal-binding</keyword>
<evidence type="ECO:0000313" key="5">
    <source>
        <dbReference type="EMBL" id="MBB4911581.1"/>
    </source>
</evidence>
<name>A0A7W7VII5_9PSEU</name>
<organism evidence="5 6">
    <name type="scientific">Actinophytocola algeriensis</name>
    <dbReference type="NCBI Taxonomy" id="1768010"/>
    <lineage>
        <taxon>Bacteria</taxon>
        <taxon>Bacillati</taxon>
        <taxon>Actinomycetota</taxon>
        <taxon>Actinomycetes</taxon>
        <taxon>Pseudonocardiales</taxon>
        <taxon>Pseudonocardiaceae</taxon>
    </lineage>
</organism>
<keyword evidence="3" id="KW-0408">Iron</keyword>
<feature type="domain" description="Fe2OG dioxygenase" evidence="4">
    <location>
        <begin position="154"/>
        <end position="265"/>
    </location>
</feature>
<dbReference type="GO" id="GO:0046872">
    <property type="term" value="F:metal ion binding"/>
    <property type="evidence" value="ECO:0007669"/>
    <property type="project" value="UniProtKB-KW"/>
</dbReference>
<dbReference type="AlphaFoldDB" id="A0A7W7VII5"/>
<dbReference type="Proteomes" id="UP000520767">
    <property type="component" value="Unassembled WGS sequence"/>
</dbReference>
<sequence>MATATVPVLDLATTSAGELTEALIDWSCVLVTGHGIPDDLQQELADVSAEFFDLPEQEKGKVRSPEQGLWQGWVPMYRGDPDLVEPGKVPDLVEWFQGHEFESFDLWPERPARMRSVWLRAFNLYRDLSTRVIDMVATELELPREDVPAWTERPYCGLAVNNYPARNQAPLPGQVRFSAHTDEDGITLVSAREDPGGLEIRRPHTAEDDWRPVPIPTGAVFIQPGDLLARWTNRVIHANEHRVVYPRGAGPAIPRRQSIIFYLDPARETTVTPAPSCVARTSEVLPPLHVAEYIMRSQKNLSSGDERARLDQ</sequence>
<comment type="pathway">
    <text evidence="1">Antibiotic biosynthesis.</text>
</comment>
<dbReference type="PROSITE" id="PS51471">
    <property type="entry name" value="FE2OG_OXY"/>
    <property type="match status" value="1"/>
</dbReference>
<keyword evidence="6" id="KW-1185">Reference proteome</keyword>